<evidence type="ECO:0000256" key="6">
    <source>
        <dbReference type="SAM" id="SignalP"/>
    </source>
</evidence>
<keyword evidence="9" id="KW-1185">Reference proteome</keyword>
<evidence type="ECO:0000313" key="9">
    <source>
        <dbReference type="Proteomes" id="UP000295345"/>
    </source>
</evidence>
<comment type="similarity">
    <text evidence="2">Belongs to the glycosyl hydrolase 51 family.</text>
</comment>
<evidence type="ECO:0000313" key="8">
    <source>
        <dbReference type="EMBL" id="TDC75423.1"/>
    </source>
</evidence>
<gene>
    <name evidence="8" type="ORF">E1283_12555</name>
</gene>
<dbReference type="InterPro" id="IPR051563">
    <property type="entry name" value="Glycosyl_Hydrolase_51"/>
</dbReference>
<dbReference type="Pfam" id="PF22848">
    <property type="entry name" value="ASD1_dom"/>
    <property type="match status" value="1"/>
</dbReference>
<dbReference type="Gene3D" id="2.60.120.560">
    <property type="entry name" value="Exo-inulinase, domain 1"/>
    <property type="match status" value="1"/>
</dbReference>
<keyword evidence="4 6" id="KW-0732">Signal</keyword>
<dbReference type="SUPFAM" id="SSF49899">
    <property type="entry name" value="Concanavalin A-like lectins/glucanases"/>
    <property type="match status" value="1"/>
</dbReference>
<evidence type="ECO:0000259" key="7">
    <source>
        <dbReference type="SMART" id="SM00813"/>
    </source>
</evidence>
<dbReference type="PROSITE" id="PS51318">
    <property type="entry name" value="TAT"/>
    <property type="match status" value="1"/>
</dbReference>
<evidence type="ECO:0000256" key="1">
    <source>
        <dbReference type="ARBA" id="ARBA00001462"/>
    </source>
</evidence>
<evidence type="ECO:0000256" key="3">
    <source>
        <dbReference type="ARBA" id="ARBA00012670"/>
    </source>
</evidence>
<sequence>MRRGHRPLLATALALAGAAAVLPGAASGASAAPAPDYAITVDPRRAGPEISDSMYGIFLEDINFAADGGLYAELVRNRSFEFGPQDHASYTPMTAWSQVARGGATGTATVVNDAERLNETNRQYLRLDLRDGGAGAGSGVRNAGFFTGVEITAGDSYDFSVWARTDQAPGTELTVALDTGNGTPLAEDLALDVRGDTWSRYTGTLTATASAADGGLTVTAAGGGTVRLDMVSLFPQDTFLGRENGLRADLAERIAELEPGFLRFPGGCLVNTGSHEAYAAPDWPRERSYQWKETVGPVEERAVNHNFWGYNQSYGLGYYEYFQFAEDVGAMPLPVVPAMVTGCGENRATDDPELLARHVQDTLDLIEFANGPADSPWGAVRAEMGHPEPFGLTHLAVGNEENLPEEYFENFRVFRAAIGAEHPEITVVGNSGPSAGGPTFERLWELNREADVAMVDEHYYMNPNWFLANNERYDSYDREGPDVFLGEYASRDNRFANALAEAAFMTGLERNADVVRLASYAPLLAHTQGTQWRPDLIWFDNDASWGSASYEVQRLFATNTGDRVVPSRATPTPGTDDDLSGAVGLATWATSAAYDDVAVTSAEGGTLLTDDFSNGADQWTPTTGAGTWAVQDGALVQADTTSTDNMLVAGDPAWTDYDLDVTATKRAGAEGFLIGFGVQDSGTYYWWNLGGWGNTRSAVEQAVGGAKAEIVGDATTIETGRAYDIHIEVRGREVTLFLDGEEWGGFTEPTPEPFRQVVTRDAETGELIIKVVNAQDEAAVTAVDLGRGTRVGRTAHVTTLTGDPDAVNDETDQPIAPVETTFRGVDNRFTYTFPPHSVTFLRVPPR</sequence>
<dbReference type="PANTHER" id="PTHR31776:SF26">
    <property type="entry name" value="SECRETED ARABINOSIDASE"/>
    <property type="match status" value="1"/>
</dbReference>
<dbReference type="InterPro" id="IPR017853">
    <property type="entry name" value="GH"/>
</dbReference>
<protein>
    <recommendedName>
        <fullName evidence="3">non-reducing end alpha-L-arabinofuranosidase</fullName>
        <ecNumber evidence="3">3.2.1.55</ecNumber>
    </recommendedName>
</protein>
<dbReference type="AlphaFoldDB" id="A0A4R4TK65"/>
<dbReference type="InterPro" id="IPR055235">
    <property type="entry name" value="ASD1_cat"/>
</dbReference>
<accession>A0A4R4TK65</accession>
<feature type="signal peptide" evidence="6">
    <location>
        <begin position="1"/>
        <end position="31"/>
    </location>
</feature>
<feature type="chain" id="PRO_5020635946" description="non-reducing end alpha-L-arabinofuranosidase" evidence="6">
    <location>
        <begin position="32"/>
        <end position="846"/>
    </location>
</feature>
<dbReference type="Gene3D" id="2.60.120.260">
    <property type="entry name" value="Galactose-binding domain-like"/>
    <property type="match status" value="1"/>
</dbReference>
<reference evidence="8 9" key="1">
    <citation type="submission" date="2019-03" db="EMBL/GenBank/DDBJ databases">
        <title>Draft genome sequences of novel Actinobacteria.</title>
        <authorList>
            <person name="Sahin N."/>
            <person name="Ay H."/>
            <person name="Saygin H."/>
        </authorList>
    </citation>
    <scope>NUCLEOTIDE SEQUENCE [LARGE SCALE GENOMIC DNA]</scope>
    <source>
        <strain evidence="8 9">DSM 41900</strain>
    </source>
</reference>
<evidence type="ECO:0000256" key="2">
    <source>
        <dbReference type="ARBA" id="ARBA00007186"/>
    </source>
</evidence>
<proteinExistence type="inferred from homology"/>
<keyword evidence="5" id="KW-0378">Hydrolase</keyword>
<comment type="caution">
    <text evidence="8">The sequence shown here is derived from an EMBL/GenBank/DDBJ whole genome shotgun (WGS) entry which is preliminary data.</text>
</comment>
<dbReference type="Gene3D" id="3.20.20.80">
    <property type="entry name" value="Glycosidases"/>
    <property type="match status" value="1"/>
</dbReference>
<evidence type="ECO:0000256" key="5">
    <source>
        <dbReference type="ARBA" id="ARBA00022801"/>
    </source>
</evidence>
<name>A0A4R4TK65_9ACTN</name>
<dbReference type="Gene3D" id="2.60.40.1180">
    <property type="entry name" value="Golgi alpha-mannosidase II"/>
    <property type="match status" value="1"/>
</dbReference>
<dbReference type="SUPFAM" id="SSF51445">
    <property type="entry name" value="(Trans)glycosidases"/>
    <property type="match status" value="1"/>
</dbReference>
<dbReference type="InterPro" id="IPR008979">
    <property type="entry name" value="Galactose-bd-like_sf"/>
</dbReference>
<dbReference type="PANTHER" id="PTHR31776">
    <property type="entry name" value="ALPHA-L-ARABINOFURANOSIDASE 1"/>
    <property type="match status" value="1"/>
</dbReference>
<evidence type="ECO:0000256" key="4">
    <source>
        <dbReference type="ARBA" id="ARBA00022729"/>
    </source>
</evidence>
<dbReference type="SUPFAM" id="SSF51011">
    <property type="entry name" value="Glycosyl hydrolase domain"/>
    <property type="match status" value="1"/>
</dbReference>
<dbReference type="OrthoDB" id="9758923at2"/>
<dbReference type="InterPro" id="IPR013320">
    <property type="entry name" value="ConA-like_dom_sf"/>
</dbReference>
<dbReference type="Proteomes" id="UP000295345">
    <property type="component" value="Unassembled WGS sequence"/>
</dbReference>
<comment type="catalytic activity">
    <reaction evidence="1">
        <text>Hydrolysis of terminal non-reducing alpha-L-arabinofuranoside residues in alpha-L-arabinosides.</text>
        <dbReference type="EC" id="3.2.1.55"/>
    </reaction>
</comment>
<dbReference type="RefSeq" id="WP_132818072.1">
    <property type="nucleotide sequence ID" value="NZ_SMKI01000107.1"/>
</dbReference>
<dbReference type="EMBL" id="SMKI01000107">
    <property type="protein sequence ID" value="TDC75423.1"/>
    <property type="molecule type" value="Genomic_DNA"/>
</dbReference>
<dbReference type="SMART" id="SM00813">
    <property type="entry name" value="Alpha-L-AF_C"/>
    <property type="match status" value="1"/>
</dbReference>
<dbReference type="SUPFAM" id="SSF49785">
    <property type="entry name" value="Galactose-binding domain-like"/>
    <property type="match status" value="1"/>
</dbReference>
<dbReference type="InterPro" id="IPR010720">
    <property type="entry name" value="Alpha-L-AF_C"/>
</dbReference>
<dbReference type="InterPro" id="IPR013780">
    <property type="entry name" value="Glyco_hydro_b"/>
</dbReference>
<feature type="domain" description="Alpha-L-arabinofuranosidase C-terminal" evidence="7">
    <location>
        <begin position="486"/>
        <end position="837"/>
    </location>
</feature>
<dbReference type="GO" id="GO:0046373">
    <property type="term" value="P:L-arabinose metabolic process"/>
    <property type="evidence" value="ECO:0007669"/>
    <property type="project" value="InterPro"/>
</dbReference>
<dbReference type="EC" id="3.2.1.55" evidence="3"/>
<dbReference type="InterPro" id="IPR006311">
    <property type="entry name" value="TAT_signal"/>
</dbReference>
<dbReference type="GO" id="GO:0046556">
    <property type="term" value="F:alpha-L-arabinofuranosidase activity"/>
    <property type="evidence" value="ECO:0007669"/>
    <property type="project" value="UniProtKB-EC"/>
</dbReference>
<dbReference type="Pfam" id="PF06964">
    <property type="entry name" value="Alpha-L-AF_C"/>
    <property type="match status" value="1"/>
</dbReference>
<organism evidence="8 9">
    <name type="scientific">Streptomyces hainanensis</name>
    <dbReference type="NCBI Taxonomy" id="402648"/>
    <lineage>
        <taxon>Bacteria</taxon>
        <taxon>Bacillati</taxon>
        <taxon>Actinomycetota</taxon>
        <taxon>Actinomycetes</taxon>
        <taxon>Kitasatosporales</taxon>
        <taxon>Streptomycetaceae</taxon>
        <taxon>Streptomyces</taxon>
    </lineage>
</organism>